<protein>
    <submittedName>
        <fullName evidence="1">Uncharacterized protein</fullName>
    </submittedName>
</protein>
<reference evidence="1" key="2">
    <citation type="journal article" date="2015" name="Data Brief">
        <title>Shoot transcriptome of the giant reed, Arundo donax.</title>
        <authorList>
            <person name="Barrero R.A."/>
            <person name="Guerrero F.D."/>
            <person name="Moolhuijzen P."/>
            <person name="Goolsby J.A."/>
            <person name="Tidwell J."/>
            <person name="Bellgard S.E."/>
            <person name="Bellgard M.I."/>
        </authorList>
    </citation>
    <scope>NUCLEOTIDE SEQUENCE</scope>
    <source>
        <tissue evidence="1">Shoot tissue taken approximately 20 cm above the soil surface</tissue>
    </source>
</reference>
<dbReference type="AlphaFoldDB" id="A0A0A8ZXN8"/>
<sequence>MCSFINGICLATTFLRSFKGIFCM</sequence>
<dbReference type="EMBL" id="GBRH01254309">
    <property type="protein sequence ID" value="JAD43586.1"/>
    <property type="molecule type" value="Transcribed_RNA"/>
</dbReference>
<proteinExistence type="predicted"/>
<accession>A0A0A8ZXN8</accession>
<name>A0A0A8ZXN8_ARUDO</name>
<evidence type="ECO:0000313" key="1">
    <source>
        <dbReference type="EMBL" id="JAD43586.1"/>
    </source>
</evidence>
<reference evidence="1" key="1">
    <citation type="submission" date="2014-09" db="EMBL/GenBank/DDBJ databases">
        <authorList>
            <person name="Magalhaes I.L.F."/>
            <person name="Oliveira U."/>
            <person name="Santos F.R."/>
            <person name="Vidigal T.H.D.A."/>
            <person name="Brescovit A.D."/>
            <person name="Santos A.J."/>
        </authorList>
    </citation>
    <scope>NUCLEOTIDE SEQUENCE</scope>
    <source>
        <tissue evidence="1">Shoot tissue taken approximately 20 cm above the soil surface</tissue>
    </source>
</reference>
<organism evidence="1">
    <name type="scientific">Arundo donax</name>
    <name type="common">Giant reed</name>
    <name type="synonym">Donax arundinaceus</name>
    <dbReference type="NCBI Taxonomy" id="35708"/>
    <lineage>
        <taxon>Eukaryota</taxon>
        <taxon>Viridiplantae</taxon>
        <taxon>Streptophyta</taxon>
        <taxon>Embryophyta</taxon>
        <taxon>Tracheophyta</taxon>
        <taxon>Spermatophyta</taxon>
        <taxon>Magnoliopsida</taxon>
        <taxon>Liliopsida</taxon>
        <taxon>Poales</taxon>
        <taxon>Poaceae</taxon>
        <taxon>PACMAD clade</taxon>
        <taxon>Arundinoideae</taxon>
        <taxon>Arundineae</taxon>
        <taxon>Arundo</taxon>
    </lineage>
</organism>